<dbReference type="Pfam" id="PF02817">
    <property type="entry name" value="E3_binding"/>
    <property type="match status" value="1"/>
</dbReference>
<evidence type="ECO:0000259" key="8">
    <source>
        <dbReference type="PROSITE" id="PS50968"/>
    </source>
</evidence>
<feature type="domain" description="Lipoyl-binding" evidence="8">
    <location>
        <begin position="3"/>
        <end position="78"/>
    </location>
</feature>
<dbReference type="FunFam" id="3.30.559.10:FF:000007">
    <property type="entry name" value="Dihydrolipoamide acetyltransferase component of pyruvate dehydrogenase complex"/>
    <property type="match status" value="1"/>
</dbReference>
<dbReference type="CDD" id="cd06849">
    <property type="entry name" value="lipoyl_domain"/>
    <property type="match status" value="1"/>
</dbReference>
<protein>
    <recommendedName>
        <fullName evidence="6">Dihydrolipoamide acetyltransferase component of pyruvate dehydrogenase complex</fullName>
        <ecNumber evidence="6">2.3.1.-</ecNumber>
    </recommendedName>
</protein>
<dbReference type="Gene3D" id="2.40.50.100">
    <property type="match status" value="1"/>
</dbReference>
<dbReference type="InterPro" id="IPR011053">
    <property type="entry name" value="Single_hybrid_motif"/>
</dbReference>
<dbReference type="Proteomes" id="UP000460221">
    <property type="component" value="Unassembled WGS sequence"/>
</dbReference>
<dbReference type="PANTHER" id="PTHR43178">
    <property type="entry name" value="DIHYDROLIPOAMIDE ACETYLTRANSFERASE COMPONENT OF PYRUVATE DEHYDROGENASE COMPLEX"/>
    <property type="match status" value="1"/>
</dbReference>
<sequence length="544" mass="54229">MSIRTFALPDVGEGLTEAEILSWRVAAGDTVEVNQILVEIETAKAAVELPSPFAGRVDRLLVEPGVTVAVGTPIIAVETGTSGDPAAAAPATSGDGGTRIGETGADGRIATLVGFVDPHAGVTRRPRRSRPLDSDELDLDREDIPRAPRREPVAPVPTDTAPDPAAAAPAAAAPAAAAPAAAAPAAAAIPAAVDPTPGVPAPAAPVGGVPAADASAPAAVTGDAAAAPAGLVADPSPAGSLAPKAAPPVRKLAKELGVDLRTIAPARADGIISRAEVEAAAAPSAAPTAAAAPPAPAGAVLAAAGGSGFDPVTRERRIPIKGVRKATAQAMVASAFGAPHVTEFLTVDVTPMIELRDRLRRTPGFADLKIGPLTFAARAVCLALRRTPELNATWDADAGVIVEKQYVHLGIAAATPRGLVVPNIRDADALDLAGLAGALADLTATARAGRTTPAAMSGGTFTITNIGVLGVDTGTPILNPGESGILALGSVKDAPWVVDGQLAVRKVCQLALSFDHRVVDGAQGSRFLADVGALLADPALAITF</sequence>
<evidence type="ECO:0000256" key="6">
    <source>
        <dbReference type="RuleBase" id="RU003423"/>
    </source>
</evidence>
<dbReference type="InterPro" id="IPR050743">
    <property type="entry name" value="2-oxoacid_DH_E2_comp"/>
</dbReference>
<keyword evidence="5 6" id="KW-0012">Acyltransferase</keyword>
<organism evidence="10 11">
    <name type="scientific">Nakamurella alba</name>
    <dbReference type="NCBI Taxonomy" id="2665158"/>
    <lineage>
        <taxon>Bacteria</taxon>
        <taxon>Bacillati</taxon>
        <taxon>Actinomycetota</taxon>
        <taxon>Actinomycetes</taxon>
        <taxon>Nakamurellales</taxon>
        <taxon>Nakamurellaceae</taxon>
        <taxon>Nakamurella</taxon>
    </lineage>
</organism>
<dbReference type="PROSITE" id="PS50968">
    <property type="entry name" value="BIOTINYL_LIPOYL"/>
    <property type="match status" value="1"/>
</dbReference>
<dbReference type="GO" id="GO:0005737">
    <property type="term" value="C:cytoplasm"/>
    <property type="evidence" value="ECO:0007669"/>
    <property type="project" value="TreeGrafter"/>
</dbReference>
<feature type="compositionally biased region" description="Low complexity" evidence="7">
    <location>
        <begin position="156"/>
        <end position="168"/>
    </location>
</feature>
<evidence type="ECO:0000256" key="7">
    <source>
        <dbReference type="SAM" id="MobiDB-lite"/>
    </source>
</evidence>
<dbReference type="EC" id="2.3.1.-" evidence="6"/>
<dbReference type="InterPro" id="IPR036625">
    <property type="entry name" value="E3-bd_dom_sf"/>
</dbReference>
<evidence type="ECO:0000313" key="11">
    <source>
        <dbReference type="Proteomes" id="UP000460221"/>
    </source>
</evidence>
<dbReference type="Gene3D" id="3.30.559.10">
    <property type="entry name" value="Chloramphenicol acetyltransferase-like domain"/>
    <property type="match status" value="1"/>
</dbReference>
<evidence type="ECO:0000256" key="2">
    <source>
        <dbReference type="ARBA" id="ARBA00007317"/>
    </source>
</evidence>
<dbReference type="PROSITE" id="PS00189">
    <property type="entry name" value="LIPOYL"/>
    <property type="match status" value="1"/>
</dbReference>
<evidence type="ECO:0000313" key="10">
    <source>
        <dbReference type="EMBL" id="MTD15883.1"/>
    </source>
</evidence>
<dbReference type="EMBL" id="WLYK01000008">
    <property type="protein sequence ID" value="MTD15883.1"/>
    <property type="molecule type" value="Genomic_DNA"/>
</dbReference>
<feature type="region of interest" description="Disordered" evidence="7">
    <location>
        <begin position="121"/>
        <end position="168"/>
    </location>
</feature>
<keyword evidence="11" id="KW-1185">Reference proteome</keyword>
<dbReference type="Pfam" id="PF00198">
    <property type="entry name" value="2-oxoacid_dh"/>
    <property type="match status" value="1"/>
</dbReference>
<reference evidence="10 11" key="1">
    <citation type="submission" date="2019-11" db="EMBL/GenBank/DDBJ databases">
        <authorList>
            <person name="Jiang L.-Q."/>
        </authorList>
    </citation>
    <scope>NUCLEOTIDE SEQUENCE [LARGE SCALE GENOMIC DNA]</scope>
    <source>
        <strain evidence="10 11">YIM 132087</strain>
    </source>
</reference>
<proteinExistence type="inferred from homology"/>
<dbReference type="InterPro" id="IPR023213">
    <property type="entry name" value="CAT-like_dom_sf"/>
</dbReference>
<dbReference type="Pfam" id="PF00364">
    <property type="entry name" value="Biotin_lipoyl"/>
    <property type="match status" value="1"/>
</dbReference>
<comment type="cofactor">
    <cofactor evidence="1 6">
        <name>(R)-lipoate</name>
        <dbReference type="ChEBI" id="CHEBI:83088"/>
    </cofactor>
</comment>
<dbReference type="InterPro" id="IPR003016">
    <property type="entry name" value="2-oxoA_DH_lipoyl-BS"/>
</dbReference>
<gene>
    <name evidence="10" type="ORF">GIS00_18265</name>
</gene>
<name>A0A7K1FRL7_9ACTN</name>
<evidence type="ECO:0000256" key="4">
    <source>
        <dbReference type="ARBA" id="ARBA00022823"/>
    </source>
</evidence>
<dbReference type="InterPro" id="IPR004167">
    <property type="entry name" value="PSBD"/>
</dbReference>
<dbReference type="SUPFAM" id="SSF52777">
    <property type="entry name" value="CoA-dependent acyltransferases"/>
    <property type="match status" value="1"/>
</dbReference>
<keyword evidence="4 6" id="KW-0450">Lipoyl</keyword>
<evidence type="ECO:0000256" key="1">
    <source>
        <dbReference type="ARBA" id="ARBA00001938"/>
    </source>
</evidence>
<comment type="similarity">
    <text evidence="2 6">Belongs to the 2-oxoacid dehydrogenase family.</text>
</comment>
<dbReference type="Gene3D" id="4.10.320.10">
    <property type="entry name" value="E3-binding domain"/>
    <property type="match status" value="1"/>
</dbReference>
<dbReference type="PROSITE" id="PS51826">
    <property type="entry name" value="PSBD"/>
    <property type="match status" value="1"/>
</dbReference>
<comment type="caution">
    <text evidence="10">The sequence shown here is derived from an EMBL/GenBank/DDBJ whole genome shotgun (WGS) entry which is preliminary data.</text>
</comment>
<evidence type="ECO:0000256" key="3">
    <source>
        <dbReference type="ARBA" id="ARBA00022679"/>
    </source>
</evidence>
<dbReference type="AlphaFoldDB" id="A0A7K1FRL7"/>
<feature type="domain" description="Peripheral subunit-binding (PSBD)" evidence="9">
    <location>
        <begin position="244"/>
        <end position="281"/>
    </location>
</feature>
<evidence type="ECO:0000259" key="9">
    <source>
        <dbReference type="PROSITE" id="PS51826"/>
    </source>
</evidence>
<dbReference type="InterPro" id="IPR001078">
    <property type="entry name" value="2-oxoacid_DH_actylTfrase"/>
</dbReference>
<dbReference type="GO" id="GO:0031405">
    <property type="term" value="F:lipoic acid binding"/>
    <property type="evidence" value="ECO:0007669"/>
    <property type="project" value="TreeGrafter"/>
</dbReference>
<accession>A0A7K1FRL7</accession>
<dbReference type="RefSeq" id="WP_154769894.1">
    <property type="nucleotide sequence ID" value="NZ_WLYK01000008.1"/>
</dbReference>
<dbReference type="SUPFAM" id="SSF51230">
    <property type="entry name" value="Single hybrid motif"/>
    <property type="match status" value="1"/>
</dbReference>
<feature type="region of interest" description="Disordered" evidence="7">
    <location>
        <begin position="78"/>
        <end position="104"/>
    </location>
</feature>
<dbReference type="PANTHER" id="PTHR43178:SF5">
    <property type="entry name" value="LIPOAMIDE ACYLTRANSFERASE COMPONENT OF BRANCHED-CHAIN ALPHA-KETO ACID DEHYDROGENASE COMPLEX, MITOCHONDRIAL"/>
    <property type="match status" value="1"/>
</dbReference>
<feature type="compositionally biased region" description="Basic and acidic residues" evidence="7">
    <location>
        <begin position="142"/>
        <end position="152"/>
    </location>
</feature>
<dbReference type="InterPro" id="IPR000089">
    <property type="entry name" value="Biotin_lipoyl"/>
</dbReference>
<evidence type="ECO:0000256" key="5">
    <source>
        <dbReference type="ARBA" id="ARBA00023315"/>
    </source>
</evidence>
<dbReference type="GO" id="GO:0016407">
    <property type="term" value="F:acetyltransferase activity"/>
    <property type="evidence" value="ECO:0007669"/>
    <property type="project" value="TreeGrafter"/>
</dbReference>
<keyword evidence="3 6" id="KW-0808">Transferase</keyword>